<dbReference type="InterPro" id="IPR049131">
    <property type="entry name" value="PNM8A_C"/>
</dbReference>
<sequence>MLSFKKNLNEFLDAEGQHLGGCGPPAAAQPAPTTPQPESAPGELGRSLGGASRGSGASYLLHGCRAARSREEARAQELAEAPVVASLASAAGRKVKKEPGWAAEVGSASKVEKVDDWNDVEAEGDPPKPWVRKAGAKIRSRRTKQKKTPKRESLPWKKSKGSHSRGSASLEAPEAGDAENTEGSEYVGGSKKPCVKQESALKKPVVKCAWKFPSSTLDDAGAGAGSPGVASESDQDGGPEGPPKQKAMGWAPAKSPAPKQKKKKVSLGPVSYVLVDSEDTKKKPVIPKKGPGSGRNVMVQKAPQGPQPAESPASNSQGPKAKPQPPMNPESFDLGDHPYLRS</sequence>
<protein>
    <recommendedName>
        <fullName evidence="2">Paraneoplastic antigen-like protein 8A C-terminal domain-containing protein</fullName>
    </recommendedName>
</protein>
<feature type="domain" description="Paraneoplastic antigen-like protein 8A C-terminal" evidence="2">
    <location>
        <begin position="66"/>
        <end position="262"/>
    </location>
</feature>
<reference evidence="3" key="1">
    <citation type="submission" date="2025-08" db="UniProtKB">
        <authorList>
            <consortium name="Ensembl"/>
        </authorList>
    </citation>
    <scope>IDENTIFICATION</scope>
</reference>
<evidence type="ECO:0000313" key="4">
    <source>
        <dbReference type="Proteomes" id="UP000694723"/>
    </source>
</evidence>
<name>A0A8D1UID8_PIG</name>
<dbReference type="Proteomes" id="UP000694723">
    <property type="component" value="Unplaced"/>
</dbReference>
<evidence type="ECO:0000259" key="2">
    <source>
        <dbReference type="Pfam" id="PF20847"/>
    </source>
</evidence>
<proteinExistence type="predicted"/>
<evidence type="ECO:0000313" key="3">
    <source>
        <dbReference type="Ensembl" id="ENSSSCP00060006236.1"/>
    </source>
</evidence>
<organism evidence="3 4">
    <name type="scientific">Sus scrofa</name>
    <name type="common">Pig</name>
    <dbReference type="NCBI Taxonomy" id="9823"/>
    <lineage>
        <taxon>Eukaryota</taxon>
        <taxon>Metazoa</taxon>
        <taxon>Chordata</taxon>
        <taxon>Craniata</taxon>
        <taxon>Vertebrata</taxon>
        <taxon>Euteleostomi</taxon>
        <taxon>Mammalia</taxon>
        <taxon>Eutheria</taxon>
        <taxon>Laurasiatheria</taxon>
        <taxon>Artiodactyla</taxon>
        <taxon>Suina</taxon>
        <taxon>Suidae</taxon>
        <taxon>Sus</taxon>
    </lineage>
</organism>
<dbReference type="Pfam" id="PF20847">
    <property type="entry name" value="PNM8A"/>
    <property type="match status" value="1"/>
</dbReference>
<evidence type="ECO:0000256" key="1">
    <source>
        <dbReference type="SAM" id="MobiDB-lite"/>
    </source>
</evidence>
<dbReference type="Ensembl" id="ENSSSCT00060015890.1">
    <property type="protein sequence ID" value="ENSSSCP00060006236.1"/>
    <property type="gene ID" value="ENSSSCG00060012147.1"/>
</dbReference>
<feature type="region of interest" description="Disordered" evidence="1">
    <location>
        <begin position="89"/>
        <end position="342"/>
    </location>
</feature>
<feature type="compositionally biased region" description="Basic residues" evidence="1">
    <location>
        <begin position="130"/>
        <end position="149"/>
    </location>
</feature>
<dbReference type="AlphaFoldDB" id="A0A8D1UID8"/>
<feature type="region of interest" description="Disordered" evidence="1">
    <location>
        <begin position="15"/>
        <end position="53"/>
    </location>
</feature>
<accession>A0A8D1UID8</accession>